<dbReference type="InterPro" id="IPR000209">
    <property type="entry name" value="Peptidase_S8/S53_dom"/>
</dbReference>
<feature type="domain" description="Peptidase S8/S53" evidence="3">
    <location>
        <begin position="782"/>
        <end position="999"/>
    </location>
</feature>
<name>A0A194X5B1_MOLSC</name>
<evidence type="ECO:0000256" key="2">
    <source>
        <dbReference type="SAM" id="MobiDB-lite"/>
    </source>
</evidence>
<proteinExistence type="inferred from homology"/>
<feature type="compositionally biased region" description="Basic and acidic residues" evidence="2">
    <location>
        <begin position="273"/>
        <end position="294"/>
    </location>
</feature>
<evidence type="ECO:0000256" key="1">
    <source>
        <dbReference type="PROSITE-ProRule" id="PRU01240"/>
    </source>
</evidence>
<comment type="similarity">
    <text evidence="1">Belongs to the peptidase S8 family.</text>
</comment>
<dbReference type="CDD" id="cd07491">
    <property type="entry name" value="Peptidases_S8_7"/>
    <property type="match status" value="1"/>
</dbReference>
<organism evidence="4 5">
    <name type="scientific">Mollisia scopiformis</name>
    <name type="common">Conifer needle endophyte fungus</name>
    <name type="synonym">Phialocephala scopiformis</name>
    <dbReference type="NCBI Taxonomy" id="149040"/>
    <lineage>
        <taxon>Eukaryota</taxon>
        <taxon>Fungi</taxon>
        <taxon>Dikarya</taxon>
        <taxon>Ascomycota</taxon>
        <taxon>Pezizomycotina</taxon>
        <taxon>Leotiomycetes</taxon>
        <taxon>Helotiales</taxon>
        <taxon>Mollisiaceae</taxon>
        <taxon>Mollisia</taxon>
    </lineage>
</organism>
<feature type="region of interest" description="Disordered" evidence="2">
    <location>
        <begin position="266"/>
        <end position="343"/>
    </location>
</feature>
<dbReference type="EMBL" id="KQ947418">
    <property type="protein sequence ID" value="KUJ15360.1"/>
    <property type="molecule type" value="Genomic_DNA"/>
</dbReference>
<dbReference type="InParanoid" id="A0A194X5B1"/>
<dbReference type="GeneID" id="28824939"/>
<dbReference type="AlphaFoldDB" id="A0A194X5B1"/>
<dbReference type="SUPFAM" id="SSF52743">
    <property type="entry name" value="Subtilisin-like"/>
    <property type="match status" value="1"/>
</dbReference>
<feature type="active site" description="Charge relay system" evidence="1">
    <location>
        <position position="828"/>
    </location>
</feature>
<feature type="active site" description="Charge relay system" evidence="1">
    <location>
        <position position="788"/>
    </location>
</feature>
<feature type="compositionally biased region" description="Basic and acidic residues" evidence="2">
    <location>
        <begin position="72"/>
        <end position="87"/>
    </location>
</feature>
<dbReference type="Pfam" id="PF00082">
    <property type="entry name" value="Peptidase_S8"/>
    <property type="match status" value="1"/>
</dbReference>
<evidence type="ECO:0000259" key="3">
    <source>
        <dbReference type="Pfam" id="PF00082"/>
    </source>
</evidence>
<feature type="compositionally biased region" description="Acidic residues" evidence="2">
    <location>
        <begin position="295"/>
        <end position="333"/>
    </location>
</feature>
<keyword evidence="1" id="KW-0720">Serine protease</keyword>
<protein>
    <submittedName>
        <fullName evidence="4">Putative subtilisin</fullName>
    </submittedName>
</protein>
<feature type="region of interest" description="Disordered" evidence="2">
    <location>
        <begin position="563"/>
        <end position="583"/>
    </location>
</feature>
<gene>
    <name evidence="4" type="ORF">LY89DRAFT_686118</name>
</gene>
<dbReference type="GO" id="GO:0004252">
    <property type="term" value="F:serine-type endopeptidase activity"/>
    <property type="evidence" value="ECO:0007669"/>
    <property type="project" value="UniProtKB-UniRule"/>
</dbReference>
<reference evidence="4 5" key="1">
    <citation type="submission" date="2015-10" db="EMBL/GenBank/DDBJ databases">
        <title>Full genome of DAOMC 229536 Phialocephala scopiformis, a fungal endophyte of spruce producing the potent anti-insectan compound rugulosin.</title>
        <authorList>
            <consortium name="DOE Joint Genome Institute"/>
            <person name="Walker A.K."/>
            <person name="Frasz S.L."/>
            <person name="Seifert K.A."/>
            <person name="Miller J.D."/>
            <person name="Mondo S.J."/>
            <person name="Labutti K."/>
            <person name="Lipzen A."/>
            <person name="Dockter R."/>
            <person name="Kennedy M."/>
            <person name="Grigoriev I.V."/>
            <person name="Spatafora J.W."/>
        </authorList>
    </citation>
    <scope>NUCLEOTIDE SEQUENCE [LARGE SCALE GENOMIC DNA]</scope>
    <source>
        <strain evidence="4 5">CBS 120377</strain>
    </source>
</reference>
<dbReference type="Proteomes" id="UP000070700">
    <property type="component" value="Unassembled WGS sequence"/>
</dbReference>
<dbReference type="InterPro" id="IPR036852">
    <property type="entry name" value="Peptidase_S8/S53_dom_sf"/>
</dbReference>
<keyword evidence="1" id="KW-0378">Hydrolase</keyword>
<feature type="compositionally biased region" description="Basic and acidic residues" evidence="2">
    <location>
        <begin position="46"/>
        <end position="59"/>
    </location>
</feature>
<feature type="compositionally biased region" description="Polar residues" evidence="2">
    <location>
        <begin position="568"/>
        <end position="578"/>
    </location>
</feature>
<dbReference type="RefSeq" id="XP_018069715.1">
    <property type="nucleotide sequence ID" value="XM_018215213.1"/>
</dbReference>
<keyword evidence="5" id="KW-1185">Reference proteome</keyword>
<evidence type="ECO:0000313" key="5">
    <source>
        <dbReference type="Proteomes" id="UP000070700"/>
    </source>
</evidence>
<evidence type="ECO:0000313" key="4">
    <source>
        <dbReference type="EMBL" id="KUJ15360.1"/>
    </source>
</evidence>
<keyword evidence="1" id="KW-0645">Protease</keyword>
<feature type="region of interest" description="Disordered" evidence="2">
    <location>
        <begin position="382"/>
        <end position="401"/>
    </location>
</feature>
<dbReference type="KEGG" id="psco:LY89DRAFT_686118"/>
<feature type="region of interest" description="Disordered" evidence="2">
    <location>
        <begin position="1"/>
        <end position="100"/>
    </location>
</feature>
<dbReference type="PROSITE" id="PS51892">
    <property type="entry name" value="SUBTILASE"/>
    <property type="match status" value="1"/>
</dbReference>
<dbReference type="Gene3D" id="3.40.50.200">
    <property type="entry name" value="Peptidase S8/S53 domain"/>
    <property type="match status" value="1"/>
</dbReference>
<accession>A0A194X5B1</accession>
<feature type="compositionally biased region" description="Basic and acidic residues" evidence="2">
    <location>
        <begin position="1"/>
        <end position="36"/>
    </location>
</feature>
<sequence length="1090" mass="122555">MAKSKGERGEEVEKGEKGEKGEKEMGERIKKVDKTKKTNARTGKGRKTEIPKKEETHEEEKEEDLSALLKNALDKFPEPHDPDKSEKQDDDDNITTQESKPIMEDFEKLFKTQLKDATGRAKSGQDNLFHVMVKTLFWPKTAKEKAFLNWMLKQQEHHHLLNLPDVLVCTPMHHALFNKLYDFVNCVLAVKELNMISILGQKGSAGNCLHVATGQSFPNLEDMIKKCAGDKKILMGDDNTPENTPLHIAVQQVLVPVKIKPVEDDIDQESEDGTEKPDNNDDEHSQQNHERDGVLEDSDDDDEDYRDSESEVESESSLEHDEEDQEHDVEAQELEPVRYRLETKPERETRLKTILKNLDKAIVRPTPPSRTKDTKLNAAQHLGSGEAKNGLPEEGDTLSTSQDTLTQDVMELPLDHSVRLLVEECPETLTTKNVPRRTPYQEREYILLKDETVKKLVKEYAEKKVRRGGTEEVREARAKREIVVKDPVAHYIRSFCVRKSKSREETMKRLYKPGQECHIEFDLGGFPTPVIKLDYLEQLEKHLKFESILKYVALPILSVEAQPVKGPRSQSTPPSETQSELHRKGRSDLVAVFDWLWRRGVREIIKVMVVDDGDIPHANDAIVEALYGFKVEEWDWKRVDLCSDVIYESSPAVREVSLYSSGNNAVLMGWASAEGLGNREKFPHLEKVNLFVQEGLEDKVRWNWNNNCCKENIRKYGGKAANGVEISVEIIDDNKPVKRSSELSTTEKIEEAPAWIKSVRDFSTFLMNASMSLGKDKQVPPVKIAIIDDGIDATMYDLQSKIAGGATFCPYPLSPDLVNSYFVPRGKHGTLMAQLICSMCPSTQLYIARLEELPTLTGAGRRVTARSAAKAVDWAVSCNVNIISMSWTIQTAVKGNEDMRKLEDAIGRAHAAKILMFCSASDQGANNTEACYPGDWNQCIRIGGATFTGEKLTWVDKNVDFWFPGRNVPFPSKDGLSVVYESGSSVATAAASGLAGVLIYSARLLDRTLDDKNNPFQDKKTLVDAFGIMANGSDGKFPRTDDALNKFFKIKIQGVTKKSSKNIDIDALSWTKESGSAEALQALLNYLQRL</sequence>
<dbReference type="GO" id="GO:0006508">
    <property type="term" value="P:proteolysis"/>
    <property type="evidence" value="ECO:0007669"/>
    <property type="project" value="UniProtKB-KW"/>
</dbReference>
<dbReference type="OrthoDB" id="5386278at2759"/>
<feature type="active site" description="Charge relay system" evidence="1">
    <location>
        <position position="985"/>
    </location>
</feature>